<dbReference type="AlphaFoldDB" id="A0A4Z0J9K0"/>
<name>A0A4Z0J9K0_9LACO</name>
<sequence>MAVAFKTWTGTILPEEARGGASCVDGVGRGFVSAYSVGRLGRLASLARLPSEPEARIWAGGVPHSRRNPWQPQALVSANLDFAER</sequence>
<keyword evidence="2" id="KW-1185">Reference proteome</keyword>
<evidence type="ECO:0000313" key="1">
    <source>
        <dbReference type="EMBL" id="TGD17694.1"/>
    </source>
</evidence>
<organism evidence="1 2">
    <name type="scientific">Levilactobacillus suantsaiihabitans</name>
    <dbReference type="NCBI Taxonomy" id="2487722"/>
    <lineage>
        <taxon>Bacteria</taxon>
        <taxon>Bacillati</taxon>
        <taxon>Bacillota</taxon>
        <taxon>Bacilli</taxon>
        <taxon>Lactobacillales</taxon>
        <taxon>Lactobacillaceae</taxon>
        <taxon>Levilactobacillus</taxon>
    </lineage>
</organism>
<gene>
    <name evidence="1" type="ORF">EGT51_11265</name>
</gene>
<evidence type="ECO:0000313" key="2">
    <source>
        <dbReference type="Proteomes" id="UP000297348"/>
    </source>
</evidence>
<accession>A0A4Z0J9K0</accession>
<protein>
    <submittedName>
        <fullName evidence="1">Uncharacterized protein</fullName>
    </submittedName>
</protein>
<proteinExistence type="predicted"/>
<comment type="caution">
    <text evidence="1">The sequence shown here is derived from an EMBL/GenBank/DDBJ whole genome shotgun (WGS) entry which is preliminary data.</text>
</comment>
<dbReference type="EMBL" id="RKLX01000024">
    <property type="protein sequence ID" value="TGD17694.1"/>
    <property type="molecule type" value="Genomic_DNA"/>
</dbReference>
<dbReference type="Proteomes" id="UP000297348">
    <property type="component" value="Unassembled WGS sequence"/>
</dbReference>
<reference evidence="1 2" key="1">
    <citation type="submission" date="2018-10" db="EMBL/GenBank/DDBJ databases">
        <title>Lactobacillus sp. R7 and Lactobacillus sp. R19 isolated from fermented mustard green product of Taiwan.</title>
        <authorList>
            <person name="Lin S.-T."/>
        </authorList>
    </citation>
    <scope>NUCLEOTIDE SEQUENCE [LARGE SCALE GENOMIC DNA]</scope>
    <source>
        <strain evidence="1 2">BCRC 81129</strain>
    </source>
</reference>